<proteinExistence type="predicted"/>
<keyword evidence="3" id="KW-1185">Reference proteome</keyword>
<reference evidence="2 3" key="1">
    <citation type="submission" date="2021-07" db="EMBL/GenBank/DDBJ databases">
        <title>Whole Genome Sequence of Nocardia Iowensis.</title>
        <authorList>
            <person name="Lamm A."/>
            <person name="Collins-Fairclough A.M."/>
            <person name="Bunk B."/>
            <person name="Sproer C."/>
        </authorList>
    </citation>
    <scope>NUCLEOTIDE SEQUENCE [LARGE SCALE GENOMIC DNA]</scope>
    <source>
        <strain evidence="2 3">NRRL 5646</strain>
    </source>
</reference>
<dbReference type="PANTHER" id="PTHR43422:SF3">
    <property type="entry name" value="THIAMINE THIAZOLE SYNTHASE"/>
    <property type="match status" value="1"/>
</dbReference>
<feature type="domain" description="FAD dependent oxidoreductase" evidence="1">
    <location>
        <begin position="7"/>
        <end position="87"/>
    </location>
</feature>
<dbReference type="Pfam" id="PF01266">
    <property type="entry name" value="DAO"/>
    <property type="match status" value="1"/>
</dbReference>
<name>A0ABX8RIH5_NOCIO</name>
<accession>A0ABX8RIH5</accession>
<dbReference type="Proteomes" id="UP000694257">
    <property type="component" value="Chromosome"/>
</dbReference>
<evidence type="ECO:0000313" key="3">
    <source>
        <dbReference type="Proteomes" id="UP000694257"/>
    </source>
</evidence>
<dbReference type="PANTHER" id="PTHR43422">
    <property type="entry name" value="THIAMINE THIAZOLE SYNTHASE"/>
    <property type="match status" value="1"/>
</dbReference>
<dbReference type="EMBL" id="CP078145">
    <property type="protein sequence ID" value="QXN89399.1"/>
    <property type="molecule type" value="Genomic_DNA"/>
</dbReference>
<gene>
    <name evidence="2" type="ORF">KV110_28285</name>
</gene>
<evidence type="ECO:0000259" key="1">
    <source>
        <dbReference type="Pfam" id="PF01266"/>
    </source>
</evidence>
<protein>
    <submittedName>
        <fullName evidence="2">NAD(P)-binding protein</fullName>
    </submittedName>
</protein>
<organism evidence="2 3">
    <name type="scientific">Nocardia iowensis</name>
    <dbReference type="NCBI Taxonomy" id="204891"/>
    <lineage>
        <taxon>Bacteria</taxon>
        <taxon>Bacillati</taxon>
        <taxon>Actinomycetota</taxon>
        <taxon>Actinomycetes</taxon>
        <taxon>Mycobacteriales</taxon>
        <taxon>Nocardiaceae</taxon>
        <taxon>Nocardia</taxon>
    </lineage>
</organism>
<dbReference type="InterPro" id="IPR006076">
    <property type="entry name" value="FAD-dep_OxRdtase"/>
</dbReference>
<dbReference type="RefSeq" id="WP_218470275.1">
    <property type="nucleotide sequence ID" value="NZ_BAABJN010000003.1"/>
</dbReference>
<sequence>MTDKPAVVVVGGGIAGLAAALALGERGHRVQVLERSAAPPEGPAALAGERWLRSSVPQAEHPHMLTSVGVGVLRERAPALWHDVLAAGAVPLDLLAALPPAATHREPEPGDEALVALACRRKTLEVLLFRRAAAQPTVRMRHGVTARGLAIDAERRVSGVLLDDGSRIPADVVLDATGRRAAGRDWLAAAGIQLDADQVAPSGFRGFSRFYQLNGRDWPGPLNRGNAAGVVADHYAAVAHPGDNGTFSIILAVLPEDAAMRDLRHETVFTAAARATAITAPWMADGVAEPISPVRAINCPPNTLRALAVTDRPPVAGLYPVGDAACVTDPLYGRGMSLALAHAYALADLLLARPRVDEGQARAAALLADRLFRPWYQQAAADDAARIALWRSVVHGTPMEAVERVDGRPALTEISAAARVDGLVWRGLIRSFMGLTPPEDVFDDAEFRDRVRRARPPQLPGVPALDRDSLLHTVRTALAGELIHEH</sequence>
<evidence type="ECO:0000313" key="2">
    <source>
        <dbReference type="EMBL" id="QXN89399.1"/>
    </source>
</evidence>